<keyword evidence="9" id="KW-0863">Zinc-finger</keyword>
<feature type="region of interest" description="Disordered" evidence="15">
    <location>
        <begin position="507"/>
        <end position="575"/>
    </location>
</feature>
<evidence type="ECO:0000256" key="10">
    <source>
        <dbReference type="ARBA" id="ARBA00022833"/>
    </source>
</evidence>
<dbReference type="FunFam" id="1.10.840.10:FF:000003">
    <property type="entry name" value="Ras guanyl-releasing protein 3 isoform 1"/>
    <property type="match status" value="1"/>
</dbReference>
<dbReference type="PROSITE" id="PS50009">
    <property type="entry name" value="RASGEF_CAT"/>
    <property type="match status" value="1"/>
</dbReference>
<dbReference type="FunFam" id="3.30.60.20:FF:000023">
    <property type="entry name" value="RAS guanyl-releasing protein 1 isoform X1"/>
    <property type="match status" value="1"/>
</dbReference>
<dbReference type="PROSITE" id="PS50222">
    <property type="entry name" value="EF_HAND_2"/>
    <property type="match status" value="1"/>
</dbReference>
<dbReference type="GO" id="GO:0005085">
    <property type="term" value="F:guanyl-nucleotide exchange factor activity"/>
    <property type="evidence" value="ECO:0007669"/>
    <property type="project" value="UniProtKB-KW"/>
</dbReference>
<organism evidence="19 20">
    <name type="scientific">Labrus bergylta</name>
    <name type="common">ballan wrasse</name>
    <dbReference type="NCBI Taxonomy" id="56723"/>
    <lineage>
        <taxon>Eukaryota</taxon>
        <taxon>Metazoa</taxon>
        <taxon>Chordata</taxon>
        <taxon>Craniata</taxon>
        <taxon>Vertebrata</taxon>
        <taxon>Euteleostomi</taxon>
        <taxon>Actinopterygii</taxon>
        <taxon>Neopterygii</taxon>
        <taxon>Teleostei</taxon>
        <taxon>Neoteleostei</taxon>
        <taxon>Acanthomorphata</taxon>
        <taxon>Eupercaria</taxon>
        <taxon>Labriformes</taxon>
        <taxon>Labridae</taxon>
        <taxon>Labrus</taxon>
    </lineage>
</organism>
<keyword evidence="6 14" id="KW-0344">Guanine-nucleotide releasing factor</keyword>
<dbReference type="SUPFAM" id="SSF47473">
    <property type="entry name" value="EF-hand"/>
    <property type="match status" value="1"/>
</dbReference>
<dbReference type="SMART" id="SM00109">
    <property type="entry name" value="C1"/>
    <property type="match status" value="1"/>
</dbReference>
<evidence type="ECO:0000259" key="16">
    <source>
        <dbReference type="PROSITE" id="PS50009"/>
    </source>
</evidence>
<dbReference type="Pfam" id="PF00617">
    <property type="entry name" value="RasGEF"/>
    <property type="match status" value="1"/>
</dbReference>
<feature type="domain" description="Phorbol-ester/DAG-type" evidence="17">
    <location>
        <begin position="419"/>
        <end position="469"/>
    </location>
</feature>
<dbReference type="Ensembl" id="ENSLBET00000000039.1">
    <property type="protein sequence ID" value="ENSLBEP00000000037.1"/>
    <property type="gene ID" value="ENSLBEG00000000025.1"/>
</dbReference>
<dbReference type="GO" id="GO:0005829">
    <property type="term" value="C:cytosol"/>
    <property type="evidence" value="ECO:0007669"/>
    <property type="project" value="UniProtKB-SubCell"/>
</dbReference>
<dbReference type="GO" id="GO:0007265">
    <property type="term" value="P:Ras protein signal transduction"/>
    <property type="evidence" value="ECO:0007669"/>
    <property type="project" value="TreeGrafter"/>
</dbReference>
<dbReference type="Gene3D" id="1.10.840.10">
    <property type="entry name" value="Ras guanine-nucleotide exchange factors catalytic domain"/>
    <property type="match status" value="1"/>
</dbReference>
<evidence type="ECO:0000256" key="1">
    <source>
        <dbReference type="ARBA" id="ARBA00004202"/>
    </source>
</evidence>
<dbReference type="InterPro" id="IPR011992">
    <property type="entry name" value="EF-hand-dom_pair"/>
</dbReference>
<keyword evidence="11" id="KW-0106">Calcium</keyword>
<dbReference type="PANTHER" id="PTHR23113:SF174">
    <property type="entry name" value="RAS GUANYL-RELEASING PROTEIN 1"/>
    <property type="match status" value="1"/>
</dbReference>
<evidence type="ECO:0000256" key="6">
    <source>
        <dbReference type="ARBA" id="ARBA00022658"/>
    </source>
</evidence>
<dbReference type="PROSITE" id="PS00018">
    <property type="entry name" value="EF_HAND_1"/>
    <property type="match status" value="1"/>
</dbReference>
<dbReference type="InterPro" id="IPR036964">
    <property type="entry name" value="RASGEF_cat_dom_sf"/>
</dbReference>
<evidence type="ECO:0000256" key="8">
    <source>
        <dbReference type="ARBA" id="ARBA00022737"/>
    </source>
</evidence>
<dbReference type="SMART" id="SM00147">
    <property type="entry name" value="RasGEF"/>
    <property type="match status" value="1"/>
</dbReference>
<dbReference type="Gene3D" id="1.10.238.10">
    <property type="entry name" value="EF-hand"/>
    <property type="match status" value="1"/>
</dbReference>
<evidence type="ECO:0000256" key="2">
    <source>
        <dbReference type="ARBA" id="ARBA00004514"/>
    </source>
</evidence>
<dbReference type="SUPFAM" id="SSF57889">
    <property type="entry name" value="Cysteine-rich domain"/>
    <property type="match status" value="1"/>
</dbReference>
<dbReference type="InterPro" id="IPR023578">
    <property type="entry name" value="Ras_GEF_dom_sf"/>
</dbReference>
<dbReference type="AlphaFoldDB" id="A0A3Q3DZD0"/>
<dbReference type="InterPro" id="IPR018247">
    <property type="entry name" value="EF_Hand_1_Ca_BS"/>
</dbReference>
<evidence type="ECO:0000256" key="15">
    <source>
        <dbReference type="SAM" id="MobiDB-lite"/>
    </source>
</evidence>
<feature type="domain" description="Ras-GEF" evidence="16">
    <location>
        <begin position="83"/>
        <end position="314"/>
    </location>
</feature>
<dbReference type="InterPro" id="IPR008937">
    <property type="entry name" value="Ras-like_GEF"/>
</dbReference>
<evidence type="ECO:0000256" key="5">
    <source>
        <dbReference type="ARBA" id="ARBA00022490"/>
    </source>
</evidence>
<dbReference type="InterPro" id="IPR020454">
    <property type="entry name" value="DAG/PE-bd"/>
</dbReference>
<keyword evidence="5" id="KW-0963">Cytoplasm</keyword>
<evidence type="ECO:0000256" key="13">
    <source>
        <dbReference type="ARBA" id="ARBA00023136"/>
    </source>
</evidence>
<proteinExistence type="inferred from homology"/>
<evidence type="ECO:0000256" key="4">
    <source>
        <dbReference type="ARBA" id="ARBA00022475"/>
    </source>
</evidence>
<evidence type="ECO:0000313" key="19">
    <source>
        <dbReference type="Ensembl" id="ENSLBEP00000000037.1"/>
    </source>
</evidence>
<keyword evidence="20" id="KW-1185">Reference proteome</keyword>
<comment type="subcellular location">
    <subcellularLocation>
        <location evidence="1">Cell membrane</location>
        <topology evidence="1">Peripheral membrane protein</topology>
    </subcellularLocation>
    <subcellularLocation>
        <location evidence="2">Cytoplasm</location>
        <location evidence="2">Cytosol</location>
    </subcellularLocation>
</comment>
<dbReference type="Gene3D" id="1.20.870.10">
    <property type="entry name" value="Son of sevenless (SoS) protein Chain: S domain 1"/>
    <property type="match status" value="1"/>
</dbReference>
<evidence type="ECO:0000256" key="14">
    <source>
        <dbReference type="PROSITE-ProRule" id="PRU00168"/>
    </source>
</evidence>
<feature type="region of interest" description="Disordered" evidence="15">
    <location>
        <begin position="587"/>
        <end position="606"/>
    </location>
</feature>
<keyword evidence="12" id="KW-0175">Coiled coil</keyword>
<evidence type="ECO:0000256" key="12">
    <source>
        <dbReference type="ARBA" id="ARBA00023054"/>
    </source>
</evidence>
<dbReference type="GO" id="GO:0005509">
    <property type="term" value="F:calcium ion binding"/>
    <property type="evidence" value="ECO:0007669"/>
    <property type="project" value="InterPro"/>
</dbReference>
<reference evidence="19" key="1">
    <citation type="submission" date="2025-08" db="UniProtKB">
        <authorList>
            <consortium name="Ensembl"/>
        </authorList>
    </citation>
    <scope>IDENTIFICATION</scope>
</reference>
<protein>
    <submittedName>
        <fullName evidence="19">RAS guanyl releasing protein 1</fullName>
    </submittedName>
</protein>
<dbReference type="InterPro" id="IPR001895">
    <property type="entry name" value="RASGEF_cat_dom"/>
</dbReference>
<keyword evidence="13" id="KW-0472">Membrane</keyword>
<evidence type="ECO:0000256" key="7">
    <source>
        <dbReference type="ARBA" id="ARBA00022723"/>
    </source>
</evidence>
<keyword evidence="7" id="KW-0479">Metal-binding</keyword>
<dbReference type="PROSITE" id="PS50081">
    <property type="entry name" value="ZF_DAG_PE_2"/>
    <property type="match status" value="1"/>
</dbReference>
<dbReference type="PROSITE" id="PS00479">
    <property type="entry name" value="ZF_DAG_PE_1"/>
    <property type="match status" value="1"/>
</dbReference>
<dbReference type="PRINTS" id="PR00008">
    <property type="entry name" value="DAGPEDOMAIN"/>
</dbReference>
<evidence type="ECO:0000256" key="9">
    <source>
        <dbReference type="ARBA" id="ARBA00022771"/>
    </source>
</evidence>
<keyword evidence="4" id="KW-1003">Cell membrane</keyword>
<keyword evidence="10" id="KW-0862">Zinc</keyword>
<dbReference type="PANTHER" id="PTHR23113">
    <property type="entry name" value="GUANINE NUCLEOTIDE EXCHANGE FACTOR"/>
    <property type="match status" value="1"/>
</dbReference>
<dbReference type="InterPro" id="IPR002219">
    <property type="entry name" value="PKC_DAG/PE"/>
</dbReference>
<dbReference type="Proteomes" id="UP000261660">
    <property type="component" value="Unplaced"/>
</dbReference>
<dbReference type="InterPro" id="IPR046349">
    <property type="entry name" value="C1-like_sf"/>
</dbReference>
<dbReference type="GO" id="GO:0005886">
    <property type="term" value="C:plasma membrane"/>
    <property type="evidence" value="ECO:0007669"/>
    <property type="project" value="UniProtKB-SubCell"/>
</dbReference>
<dbReference type="InterPro" id="IPR002048">
    <property type="entry name" value="EF_hand_dom"/>
</dbReference>
<evidence type="ECO:0000259" key="17">
    <source>
        <dbReference type="PROSITE" id="PS50081"/>
    </source>
</evidence>
<evidence type="ECO:0000259" key="18">
    <source>
        <dbReference type="PROSITE" id="PS50222"/>
    </source>
</evidence>
<reference evidence="19" key="2">
    <citation type="submission" date="2025-09" db="UniProtKB">
        <authorList>
            <consortium name="Ensembl"/>
        </authorList>
    </citation>
    <scope>IDENTIFICATION</scope>
</reference>
<dbReference type="GeneTree" id="ENSGT00940000158910"/>
<dbReference type="GO" id="GO:0008270">
    <property type="term" value="F:zinc ion binding"/>
    <property type="evidence" value="ECO:0007669"/>
    <property type="project" value="UniProtKB-KW"/>
</dbReference>
<evidence type="ECO:0000313" key="20">
    <source>
        <dbReference type="Proteomes" id="UP000261660"/>
    </source>
</evidence>
<evidence type="ECO:0000256" key="3">
    <source>
        <dbReference type="ARBA" id="ARBA00009566"/>
    </source>
</evidence>
<dbReference type="CDD" id="cd00155">
    <property type="entry name" value="RasGEF"/>
    <property type="match status" value="1"/>
</dbReference>
<dbReference type="Gene3D" id="3.30.60.20">
    <property type="match status" value="1"/>
</dbReference>
<dbReference type="Pfam" id="PF00130">
    <property type="entry name" value="C1_1"/>
    <property type="match status" value="1"/>
</dbReference>
<feature type="domain" description="EF-hand" evidence="18">
    <location>
        <begin position="348"/>
        <end position="383"/>
    </location>
</feature>
<accession>A0A3Q3DZD0</accession>
<dbReference type="FunFam" id="1.10.238.10:FF:000051">
    <property type="entry name" value="Ras guanyl-releasing protein 3 isoform 1"/>
    <property type="match status" value="1"/>
</dbReference>
<comment type="similarity">
    <text evidence="3">Belongs to the RASGRP family.</text>
</comment>
<evidence type="ECO:0000256" key="11">
    <source>
        <dbReference type="ARBA" id="ARBA00022837"/>
    </source>
</evidence>
<keyword evidence="8" id="KW-0677">Repeat</keyword>
<name>A0A3Q3DZD0_9LABR</name>
<dbReference type="SUPFAM" id="SSF48366">
    <property type="entry name" value="Ras GEF"/>
    <property type="match status" value="1"/>
</dbReference>
<sequence>MGSSLNCRHWIQEYWMMFRLQHSLSDSLEQFRELIREQGQEHLCTLLETKWINERDWSWKASQKIKANCSKKRKVSLLFDHLEPSELAEHLTFLEFKSFCRITFMDFQNYILNCCMKDIPAMERSITLCNGISQWVQLMVLSRPTAQLRAEVFTKFIHVAQNLHLMHNYNTLMAVVGGLCHSSISRLKDTTSHVSCEVTKALNEMTDLLSSCRNYDNYRQAYNKRTGFKIPILGVHLKDLISVNEAMSDYVEDNKINVQKLQALYSHINDLIQLQQIPPKLDANKDLVHLLTLSLDLYYTEDDIYELSYAREPKNCKAPPATPSRPPVVVDWASGVAPKPDPRTIRKHVQRMVDSVFKNYDHDENGFISQGEFEKIAASFPFSFCVMDKEKEGLISREEITAYFMRASVICSKLGLGFVHNFQETTYMKPTFCDNCSGFLWGVIRQGYRCRDCGMNCHRLCKDQVAFECKKNAKMANSIDSPTPSSTPVTAGTLEGSEECIFPYQSDDSKDWSPESPITSHLGPLRVHSGTQTEEPHLSPAASEATRTQPSLLAPAAPTLTSCPSPVPQRKQRHCAKWENRASVVPKELEEDSKPTYESIETDNQRLQKSNETLRRKLKDAEREVEMLKTLLKRHVLHPVEEDSSS</sequence>